<comment type="catalytic activity">
    <reaction evidence="13">
        <text>(5Z,8Z,11Z,14Z)-eicosatetraenoyl-CoA + H2O = (5Z,8Z,11Z,14Z)-eicosatetraenoate + CoA + H(+)</text>
        <dbReference type="Rhea" id="RHEA:40151"/>
        <dbReference type="ChEBI" id="CHEBI:15377"/>
        <dbReference type="ChEBI" id="CHEBI:15378"/>
        <dbReference type="ChEBI" id="CHEBI:32395"/>
        <dbReference type="ChEBI" id="CHEBI:57287"/>
        <dbReference type="ChEBI" id="CHEBI:57368"/>
    </reaction>
    <physiologicalReaction direction="left-to-right" evidence="13">
        <dbReference type="Rhea" id="RHEA:40152"/>
    </physiologicalReaction>
</comment>
<dbReference type="Pfam" id="PF03061">
    <property type="entry name" value="4HBT"/>
    <property type="match status" value="1"/>
</dbReference>
<evidence type="ECO:0000313" key="25">
    <source>
        <dbReference type="EMBL" id="HDY59927.1"/>
    </source>
</evidence>
<dbReference type="CDD" id="cd03443">
    <property type="entry name" value="PaaI_thioesterase"/>
    <property type="match status" value="1"/>
</dbReference>
<gene>
    <name evidence="25" type="ORF">ENP86_10355</name>
</gene>
<keyword evidence="10" id="KW-0443">Lipid metabolism</keyword>
<dbReference type="AlphaFoldDB" id="A0A7V1EIW4"/>
<dbReference type="PANTHER" id="PTHR12418">
    <property type="entry name" value="ACYL-COENZYME A THIOESTERASE THEM4"/>
    <property type="match status" value="1"/>
</dbReference>
<evidence type="ECO:0000256" key="1">
    <source>
        <dbReference type="ARBA" id="ARBA00004170"/>
    </source>
</evidence>
<evidence type="ECO:0000256" key="4">
    <source>
        <dbReference type="ARBA" id="ARBA00022475"/>
    </source>
</evidence>
<dbReference type="InterPro" id="IPR003736">
    <property type="entry name" value="PAAI_dom"/>
</dbReference>
<comment type="catalytic activity">
    <reaction evidence="14">
        <text>(9Z)-octadecenoyl-CoA + H2O = (9Z)-octadecenoate + CoA + H(+)</text>
        <dbReference type="Rhea" id="RHEA:40139"/>
        <dbReference type="ChEBI" id="CHEBI:15377"/>
        <dbReference type="ChEBI" id="CHEBI:15378"/>
        <dbReference type="ChEBI" id="CHEBI:30823"/>
        <dbReference type="ChEBI" id="CHEBI:57287"/>
        <dbReference type="ChEBI" id="CHEBI:57387"/>
    </reaction>
    <physiologicalReaction direction="left-to-right" evidence="14">
        <dbReference type="Rhea" id="RHEA:40140"/>
    </physiologicalReaction>
</comment>
<keyword evidence="12" id="KW-0966">Cell projection</keyword>
<feature type="domain" description="Thioesterase" evidence="24">
    <location>
        <begin position="49"/>
        <end position="117"/>
    </location>
</feature>
<evidence type="ECO:0000256" key="16">
    <source>
        <dbReference type="ARBA" id="ARBA00038848"/>
    </source>
</evidence>
<evidence type="ECO:0000256" key="8">
    <source>
        <dbReference type="ARBA" id="ARBA00022832"/>
    </source>
</evidence>
<evidence type="ECO:0000256" key="22">
    <source>
        <dbReference type="ARBA" id="ARBA00048074"/>
    </source>
</evidence>
<dbReference type="NCBIfam" id="TIGR00369">
    <property type="entry name" value="unchar_dom_1"/>
    <property type="match status" value="1"/>
</dbReference>
<evidence type="ECO:0000256" key="10">
    <source>
        <dbReference type="ARBA" id="ARBA00023098"/>
    </source>
</evidence>
<evidence type="ECO:0000256" key="23">
    <source>
        <dbReference type="ARBA" id="ARBA00048180"/>
    </source>
</evidence>
<evidence type="ECO:0000256" key="6">
    <source>
        <dbReference type="ARBA" id="ARBA00022703"/>
    </source>
</evidence>
<dbReference type="PANTHER" id="PTHR12418:SF19">
    <property type="entry name" value="ACYL-COENZYME A THIOESTERASE THEM4"/>
    <property type="match status" value="1"/>
</dbReference>
<evidence type="ECO:0000256" key="13">
    <source>
        <dbReference type="ARBA" id="ARBA00035852"/>
    </source>
</evidence>
<evidence type="ECO:0000256" key="18">
    <source>
        <dbReference type="ARBA" id="ARBA00043210"/>
    </source>
</evidence>
<keyword evidence="11" id="KW-0472">Membrane</keyword>
<comment type="catalytic activity">
    <reaction evidence="21">
        <text>decanoyl-CoA + H2O = decanoate + CoA + H(+)</text>
        <dbReference type="Rhea" id="RHEA:40059"/>
        <dbReference type="ChEBI" id="CHEBI:15377"/>
        <dbReference type="ChEBI" id="CHEBI:15378"/>
        <dbReference type="ChEBI" id="CHEBI:27689"/>
        <dbReference type="ChEBI" id="CHEBI:57287"/>
        <dbReference type="ChEBI" id="CHEBI:61430"/>
    </reaction>
    <physiologicalReaction direction="left-to-right" evidence="21">
        <dbReference type="Rhea" id="RHEA:40060"/>
    </physiologicalReaction>
</comment>
<evidence type="ECO:0000256" key="17">
    <source>
        <dbReference type="ARBA" id="ARBA00040123"/>
    </source>
</evidence>
<comment type="catalytic activity">
    <reaction evidence="23">
        <text>tetradecanoyl-CoA + H2O = tetradecanoate + CoA + H(+)</text>
        <dbReference type="Rhea" id="RHEA:40119"/>
        <dbReference type="ChEBI" id="CHEBI:15377"/>
        <dbReference type="ChEBI" id="CHEBI:15378"/>
        <dbReference type="ChEBI" id="CHEBI:30807"/>
        <dbReference type="ChEBI" id="CHEBI:57287"/>
        <dbReference type="ChEBI" id="CHEBI:57385"/>
    </reaction>
    <physiologicalReaction direction="left-to-right" evidence="23">
        <dbReference type="Rhea" id="RHEA:40120"/>
    </physiologicalReaction>
</comment>
<organism evidence="25">
    <name type="scientific">candidate division WOR-3 bacterium</name>
    <dbReference type="NCBI Taxonomy" id="2052148"/>
    <lineage>
        <taxon>Bacteria</taxon>
        <taxon>Bacteria division WOR-3</taxon>
    </lineage>
</organism>
<comment type="catalytic activity">
    <reaction evidence="22">
        <text>dodecanoyl-CoA + H2O = dodecanoate + CoA + H(+)</text>
        <dbReference type="Rhea" id="RHEA:30135"/>
        <dbReference type="ChEBI" id="CHEBI:15377"/>
        <dbReference type="ChEBI" id="CHEBI:15378"/>
        <dbReference type="ChEBI" id="CHEBI:18262"/>
        <dbReference type="ChEBI" id="CHEBI:57287"/>
        <dbReference type="ChEBI" id="CHEBI:57375"/>
    </reaction>
    <physiologicalReaction direction="left-to-right" evidence="22">
        <dbReference type="Rhea" id="RHEA:30136"/>
    </physiologicalReaction>
</comment>
<dbReference type="EMBL" id="DSKY01000022">
    <property type="protein sequence ID" value="HDY59927.1"/>
    <property type="molecule type" value="Genomic_DNA"/>
</dbReference>
<keyword evidence="9" id="KW-0809">Transit peptide</keyword>
<comment type="catalytic activity">
    <reaction evidence="19">
        <text>octanoyl-CoA + H2O = octanoate + CoA + H(+)</text>
        <dbReference type="Rhea" id="RHEA:30143"/>
        <dbReference type="ChEBI" id="CHEBI:15377"/>
        <dbReference type="ChEBI" id="CHEBI:15378"/>
        <dbReference type="ChEBI" id="CHEBI:25646"/>
        <dbReference type="ChEBI" id="CHEBI:57287"/>
        <dbReference type="ChEBI" id="CHEBI:57386"/>
    </reaction>
    <physiologicalReaction direction="left-to-right" evidence="19">
        <dbReference type="Rhea" id="RHEA:30144"/>
    </physiologicalReaction>
</comment>
<evidence type="ECO:0000256" key="5">
    <source>
        <dbReference type="ARBA" id="ARBA00022490"/>
    </source>
</evidence>
<comment type="subcellular location">
    <subcellularLocation>
        <location evidence="3">Cell projection</location>
        <location evidence="3">Ruffle membrane</location>
    </subcellularLocation>
    <subcellularLocation>
        <location evidence="2">Cytoplasm</location>
    </subcellularLocation>
    <subcellularLocation>
        <location evidence="1">Membrane</location>
        <topology evidence="1">Peripheral membrane protein</topology>
    </subcellularLocation>
</comment>
<dbReference type="GO" id="GO:0016020">
    <property type="term" value="C:membrane"/>
    <property type="evidence" value="ECO:0007669"/>
    <property type="project" value="UniProtKB-SubCell"/>
</dbReference>
<keyword evidence="8" id="KW-0276">Fatty acid metabolism</keyword>
<dbReference type="Gene3D" id="3.10.129.10">
    <property type="entry name" value="Hotdog Thioesterase"/>
    <property type="match status" value="1"/>
</dbReference>
<evidence type="ECO:0000256" key="2">
    <source>
        <dbReference type="ARBA" id="ARBA00004496"/>
    </source>
</evidence>
<evidence type="ECO:0000256" key="20">
    <source>
        <dbReference type="ARBA" id="ARBA00047734"/>
    </source>
</evidence>
<evidence type="ECO:0000256" key="3">
    <source>
        <dbReference type="ARBA" id="ARBA00004632"/>
    </source>
</evidence>
<dbReference type="EC" id="3.1.2.2" evidence="16"/>
<dbReference type="GO" id="GO:0005737">
    <property type="term" value="C:cytoplasm"/>
    <property type="evidence" value="ECO:0007669"/>
    <property type="project" value="UniProtKB-SubCell"/>
</dbReference>
<evidence type="ECO:0000256" key="11">
    <source>
        <dbReference type="ARBA" id="ARBA00023136"/>
    </source>
</evidence>
<comment type="similarity">
    <text evidence="15">Belongs to the THEM4/THEM5 thioesterase family.</text>
</comment>
<evidence type="ECO:0000259" key="24">
    <source>
        <dbReference type="Pfam" id="PF03061"/>
    </source>
</evidence>
<dbReference type="SUPFAM" id="SSF54637">
    <property type="entry name" value="Thioesterase/thiol ester dehydrase-isomerase"/>
    <property type="match status" value="1"/>
</dbReference>
<evidence type="ECO:0000256" key="19">
    <source>
        <dbReference type="ARBA" id="ARBA00047588"/>
    </source>
</evidence>
<dbReference type="GO" id="GO:0006631">
    <property type="term" value="P:fatty acid metabolic process"/>
    <property type="evidence" value="ECO:0007669"/>
    <property type="project" value="UniProtKB-KW"/>
</dbReference>
<protein>
    <recommendedName>
        <fullName evidence="17">Acyl-coenzyme A thioesterase THEM4</fullName>
        <ecNumber evidence="16">3.1.2.2</ecNumber>
    </recommendedName>
    <alternativeName>
        <fullName evidence="18">Thioesterase superfamily member 4</fullName>
    </alternativeName>
</protein>
<comment type="catalytic activity">
    <reaction evidence="20">
        <text>hexadecanoyl-CoA + H2O = hexadecanoate + CoA + H(+)</text>
        <dbReference type="Rhea" id="RHEA:16645"/>
        <dbReference type="ChEBI" id="CHEBI:7896"/>
        <dbReference type="ChEBI" id="CHEBI:15377"/>
        <dbReference type="ChEBI" id="CHEBI:15378"/>
        <dbReference type="ChEBI" id="CHEBI:57287"/>
        <dbReference type="ChEBI" id="CHEBI:57379"/>
        <dbReference type="EC" id="3.1.2.2"/>
    </reaction>
    <physiologicalReaction direction="left-to-right" evidence="20">
        <dbReference type="Rhea" id="RHEA:16646"/>
    </physiologicalReaction>
</comment>
<dbReference type="InterPro" id="IPR052365">
    <property type="entry name" value="THEM4/THEM5_acyl-CoA_thioest"/>
</dbReference>
<keyword evidence="6" id="KW-0053">Apoptosis</keyword>
<keyword evidence="5" id="KW-0963">Cytoplasm</keyword>
<evidence type="ECO:0000256" key="15">
    <source>
        <dbReference type="ARBA" id="ARBA00038456"/>
    </source>
</evidence>
<sequence>MSNRFLMDNKCFACGSENPAGLHLDIRESIDGVYAKIKMSALFQGYQDIIHGGIVSTILDEMAVWASFKKGHKAATAELNVRIKKPMRADTEYTATGRVVNIKHKLVMAQAEIKDSNAEIIACADVKLIKIE</sequence>
<comment type="caution">
    <text evidence="25">The sequence shown here is derived from an EMBL/GenBank/DDBJ whole genome shotgun (WGS) entry which is preliminary data.</text>
</comment>
<evidence type="ECO:0000256" key="21">
    <source>
        <dbReference type="ARBA" id="ARBA00047969"/>
    </source>
</evidence>
<dbReference type="GO" id="GO:0016289">
    <property type="term" value="F:acyl-CoA hydrolase activity"/>
    <property type="evidence" value="ECO:0007669"/>
    <property type="project" value="UniProtKB-ARBA"/>
</dbReference>
<evidence type="ECO:0000256" key="7">
    <source>
        <dbReference type="ARBA" id="ARBA00022801"/>
    </source>
</evidence>
<proteinExistence type="inferred from homology"/>
<evidence type="ECO:0000256" key="9">
    <source>
        <dbReference type="ARBA" id="ARBA00022946"/>
    </source>
</evidence>
<reference evidence="25" key="1">
    <citation type="journal article" date="2020" name="mSystems">
        <title>Genome- and Community-Level Interaction Insights into Carbon Utilization and Element Cycling Functions of Hydrothermarchaeota in Hydrothermal Sediment.</title>
        <authorList>
            <person name="Zhou Z."/>
            <person name="Liu Y."/>
            <person name="Xu W."/>
            <person name="Pan J."/>
            <person name="Luo Z.H."/>
            <person name="Li M."/>
        </authorList>
    </citation>
    <scope>NUCLEOTIDE SEQUENCE [LARGE SCALE GENOMIC DNA]</scope>
    <source>
        <strain evidence="25">SpSt-258</strain>
    </source>
</reference>
<dbReference type="InterPro" id="IPR006683">
    <property type="entry name" value="Thioestr_dom"/>
</dbReference>
<accession>A0A7V1EIW4</accession>
<keyword evidence="4" id="KW-1003">Cell membrane</keyword>
<evidence type="ECO:0000256" key="12">
    <source>
        <dbReference type="ARBA" id="ARBA00023273"/>
    </source>
</evidence>
<name>A0A7V1EIW4_UNCW3</name>
<dbReference type="InterPro" id="IPR029069">
    <property type="entry name" value="HotDog_dom_sf"/>
</dbReference>
<evidence type="ECO:0000256" key="14">
    <source>
        <dbReference type="ARBA" id="ARBA00037002"/>
    </source>
</evidence>
<keyword evidence="7" id="KW-0378">Hydrolase</keyword>